<keyword evidence="5" id="KW-0862">Zinc</keyword>
<dbReference type="SUPFAM" id="SSF57850">
    <property type="entry name" value="RING/U-box"/>
    <property type="match status" value="1"/>
</dbReference>
<evidence type="ECO:0000256" key="3">
    <source>
        <dbReference type="ARBA" id="ARBA00022771"/>
    </source>
</evidence>
<dbReference type="SMART" id="SM00184">
    <property type="entry name" value="RING"/>
    <property type="match status" value="1"/>
</dbReference>
<evidence type="ECO:0000256" key="4">
    <source>
        <dbReference type="ARBA" id="ARBA00022786"/>
    </source>
</evidence>
<dbReference type="InterPro" id="IPR013083">
    <property type="entry name" value="Znf_RING/FYVE/PHD"/>
</dbReference>
<feature type="domain" description="RING-type" evidence="7">
    <location>
        <begin position="18"/>
        <end position="60"/>
    </location>
</feature>
<sequence length="164" mass="18422">MSSKYLNLKKVSYKFGCCIVCTAQLNHENAYFLNNCGHKYHQYCITRWISEEQQNCPSCRVAATLNDIKQFFVEEAGDSSDDNELTQSTSNAVNVVNNLIAKFFQFQNKWKKNTFLCCSNNCINTNKPIGNCVEGNGTGNVNNENVEYTNSLEEKGGKNGLGPF</sequence>
<dbReference type="InterPro" id="IPR001841">
    <property type="entry name" value="Znf_RING"/>
</dbReference>
<evidence type="ECO:0000256" key="1">
    <source>
        <dbReference type="ARBA" id="ARBA00004906"/>
    </source>
</evidence>
<evidence type="ECO:0000313" key="9">
    <source>
        <dbReference type="WBParaSite" id="Minc3s00014g00930"/>
    </source>
</evidence>
<evidence type="ECO:0000259" key="7">
    <source>
        <dbReference type="PROSITE" id="PS50089"/>
    </source>
</evidence>
<evidence type="ECO:0000256" key="5">
    <source>
        <dbReference type="ARBA" id="ARBA00022833"/>
    </source>
</evidence>
<reference evidence="9" key="1">
    <citation type="submission" date="2022-11" db="UniProtKB">
        <authorList>
            <consortium name="WormBaseParasite"/>
        </authorList>
    </citation>
    <scope>IDENTIFICATION</scope>
</reference>
<dbReference type="Gene3D" id="3.30.40.10">
    <property type="entry name" value="Zinc/RING finger domain, C3HC4 (zinc finger)"/>
    <property type="match status" value="1"/>
</dbReference>
<keyword evidence="2" id="KW-0479">Metal-binding</keyword>
<dbReference type="InterPro" id="IPR024766">
    <property type="entry name" value="Znf_RING_H2"/>
</dbReference>
<proteinExistence type="predicted"/>
<keyword evidence="4" id="KW-0833">Ubl conjugation pathway</keyword>
<dbReference type="AlphaFoldDB" id="A0A914KHT5"/>
<comment type="pathway">
    <text evidence="1">Protein modification; protein ubiquitination.</text>
</comment>
<keyword evidence="8" id="KW-1185">Reference proteome</keyword>
<dbReference type="CDD" id="cd16448">
    <property type="entry name" value="RING-H2"/>
    <property type="match status" value="1"/>
</dbReference>
<evidence type="ECO:0000313" key="8">
    <source>
        <dbReference type="Proteomes" id="UP000887563"/>
    </source>
</evidence>
<organism evidence="8 9">
    <name type="scientific">Meloidogyne incognita</name>
    <name type="common">Southern root-knot nematode worm</name>
    <name type="synonym">Oxyuris incognita</name>
    <dbReference type="NCBI Taxonomy" id="6306"/>
    <lineage>
        <taxon>Eukaryota</taxon>
        <taxon>Metazoa</taxon>
        <taxon>Ecdysozoa</taxon>
        <taxon>Nematoda</taxon>
        <taxon>Chromadorea</taxon>
        <taxon>Rhabditida</taxon>
        <taxon>Tylenchina</taxon>
        <taxon>Tylenchomorpha</taxon>
        <taxon>Tylenchoidea</taxon>
        <taxon>Meloidogynidae</taxon>
        <taxon>Meloidogyninae</taxon>
        <taxon>Meloidogyne</taxon>
        <taxon>Meloidogyne incognita group</taxon>
    </lineage>
</organism>
<evidence type="ECO:0000256" key="6">
    <source>
        <dbReference type="PROSITE-ProRule" id="PRU00175"/>
    </source>
</evidence>
<dbReference type="PROSITE" id="PS50089">
    <property type="entry name" value="ZF_RING_2"/>
    <property type="match status" value="1"/>
</dbReference>
<evidence type="ECO:0000256" key="2">
    <source>
        <dbReference type="ARBA" id="ARBA00022723"/>
    </source>
</evidence>
<dbReference type="GO" id="GO:0008270">
    <property type="term" value="F:zinc ion binding"/>
    <property type="evidence" value="ECO:0007669"/>
    <property type="project" value="UniProtKB-KW"/>
</dbReference>
<keyword evidence="3 6" id="KW-0863">Zinc-finger</keyword>
<dbReference type="GO" id="GO:0031461">
    <property type="term" value="C:cullin-RING ubiquitin ligase complex"/>
    <property type="evidence" value="ECO:0007669"/>
    <property type="project" value="UniProtKB-ARBA"/>
</dbReference>
<dbReference type="Pfam" id="PF12678">
    <property type="entry name" value="zf-rbx1"/>
    <property type="match status" value="1"/>
</dbReference>
<name>A0A914KHT5_MELIC</name>
<dbReference type="WBParaSite" id="Minc3s00014g00930">
    <property type="protein sequence ID" value="Minc3s00014g00930"/>
    <property type="gene ID" value="Minc3s00014g00930"/>
</dbReference>
<accession>A0A914KHT5</accession>
<protein>
    <submittedName>
        <fullName evidence="9">RING-type domain-containing protein</fullName>
    </submittedName>
</protein>
<dbReference type="Proteomes" id="UP000887563">
    <property type="component" value="Unplaced"/>
</dbReference>